<accession>A0ABR0WS22</accession>
<protein>
    <recommendedName>
        <fullName evidence="6">Protein FAR1-RELATED SEQUENCE</fullName>
    </recommendedName>
</protein>
<comment type="subcellular location">
    <subcellularLocation>
        <location evidence="6">Nucleus</location>
    </subcellularLocation>
</comment>
<comment type="caution">
    <text evidence="8">The sequence shown here is derived from an EMBL/GenBank/DDBJ whole genome shotgun (WGS) entry which is preliminary data.</text>
</comment>
<dbReference type="PANTHER" id="PTHR31669">
    <property type="entry name" value="PROTEIN FAR1-RELATED SEQUENCE 10-RELATED"/>
    <property type="match status" value="1"/>
</dbReference>
<evidence type="ECO:0000256" key="5">
    <source>
        <dbReference type="PROSITE-ProRule" id="PRU00325"/>
    </source>
</evidence>
<dbReference type="PANTHER" id="PTHR31669:SF236">
    <property type="entry name" value="PROTEIN FAR1-RELATED SEQUENCE"/>
    <property type="match status" value="1"/>
</dbReference>
<dbReference type="Pfam" id="PF10551">
    <property type="entry name" value="MULE"/>
    <property type="match status" value="1"/>
</dbReference>
<evidence type="ECO:0000313" key="9">
    <source>
        <dbReference type="Proteomes" id="UP001318860"/>
    </source>
</evidence>
<sequence length="666" mass="77485">MDEVSLNSEPAYDDEAEEFEINGECAMTEFVGQTGDILQGDNPLPPAVGMEFESYDDVYFFYNCYAKQQGFGVRVSNTWYRKSKERYRGKLSCSSAGFKKKTEANRPRPETRTGCPAMIKFRLMENNKRWRIIEIELEHNHLTSPISANSYKSHRIMDLGSKRPLPIDEVHKTRLFRTVVIDAEDNGILNVDESEIRSNFNQGNNNLKLKKGDTQEMLDFFTRMQLSNPSFFYVTDINEKGCVRNVFWADAKCRGAYSYFGDVMFIDTTTLIKNYEVLLVVFTGVNHHAQTVPLGCGLVSGSVVESFIWLFRAWLTYMVGRPPQTVITSQCKFLQTAISDVFPRAFHCLSLTNITKNIPNELDCDAIRKAFTRAVYHSVRADEFEAAWEELVQSHGLTDHKWLQTLYEDRKRWVPVYLKEVFLAGMFPIKENESLHSPFEEYLSQHTSLREFLRSYDRALLEIDQREAVSDLESRDPSCMLKSRLYFELQLSKLYTNDIFKKFQDEIEGMYSCFVRQINIDGSVVTYVVKEDVQVEENRRETRDFEVMYNTCDAEVVCACGLFNFRGYLCRHALSVINQIGLEEIPPQYVLARWRKDIKRNYIVNYGSNGIDINNPVHRYDNLYKCVLKVVEEGRKSHDRYKFASQSLVEILNKVRIQEDYRENTL</sequence>
<evidence type="ECO:0000256" key="1">
    <source>
        <dbReference type="ARBA" id="ARBA00005889"/>
    </source>
</evidence>
<dbReference type="SMART" id="SM00575">
    <property type="entry name" value="ZnF_PMZ"/>
    <property type="match status" value="1"/>
</dbReference>
<keyword evidence="4 6" id="KW-0862">Zinc</keyword>
<dbReference type="Proteomes" id="UP001318860">
    <property type="component" value="Unassembled WGS sequence"/>
</dbReference>
<name>A0ABR0WS22_REHGL</name>
<comment type="similarity">
    <text evidence="1 6">Belongs to the FHY3/FAR1 family.</text>
</comment>
<keyword evidence="9" id="KW-1185">Reference proteome</keyword>
<keyword evidence="3 5" id="KW-0863">Zinc-finger</keyword>
<dbReference type="InterPro" id="IPR007527">
    <property type="entry name" value="Znf_SWIM"/>
</dbReference>
<evidence type="ECO:0000256" key="3">
    <source>
        <dbReference type="ARBA" id="ARBA00022771"/>
    </source>
</evidence>
<dbReference type="Pfam" id="PF03101">
    <property type="entry name" value="FAR1"/>
    <property type="match status" value="1"/>
</dbReference>
<dbReference type="InterPro" id="IPR018289">
    <property type="entry name" value="MULE_transposase_dom"/>
</dbReference>
<evidence type="ECO:0000256" key="2">
    <source>
        <dbReference type="ARBA" id="ARBA00022723"/>
    </source>
</evidence>
<keyword evidence="2 6" id="KW-0479">Metal-binding</keyword>
<dbReference type="Pfam" id="PF04434">
    <property type="entry name" value="SWIM"/>
    <property type="match status" value="1"/>
</dbReference>
<evidence type="ECO:0000313" key="8">
    <source>
        <dbReference type="EMBL" id="KAK6148990.1"/>
    </source>
</evidence>
<evidence type="ECO:0000259" key="7">
    <source>
        <dbReference type="PROSITE" id="PS50966"/>
    </source>
</evidence>
<comment type="function">
    <text evidence="6">Putative transcription activator involved in regulating light control of development.</text>
</comment>
<feature type="domain" description="SWIM-type" evidence="7">
    <location>
        <begin position="545"/>
        <end position="581"/>
    </location>
</feature>
<dbReference type="InterPro" id="IPR004330">
    <property type="entry name" value="FAR1_DNA_bnd_dom"/>
</dbReference>
<gene>
    <name evidence="8" type="ORF">DH2020_016515</name>
</gene>
<dbReference type="InterPro" id="IPR006564">
    <property type="entry name" value="Znf_PMZ"/>
</dbReference>
<organism evidence="8 9">
    <name type="scientific">Rehmannia glutinosa</name>
    <name type="common">Chinese foxglove</name>
    <dbReference type="NCBI Taxonomy" id="99300"/>
    <lineage>
        <taxon>Eukaryota</taxon>
        <taxon>Viridiplantae</taxon>
        <taxon>Streptophyta</taxon>
        <taxon>Embryophyta</taxon>
        <taxon>Tracheophyta</taxon>
        <taxon>Spermatophyta</taxon>
        <taxon>Magnoliopsida</taxon>
        <taxon>eudicotyledons</taxon>
        <taxon>Gunneridae</taxon>
        <taxon>Pentapetalae</taxon>
        <taxon>asterids</taxon>
        <taxon>lamiids</taxon>
        <taxon>Lamiales</taxon>
        <taxon>Orobanchaceae</taxon>
        <taxon>Rehmannieae</taxon>
        <taxon>Rehmannia</taxon>
    </lineage>
</organism>
<dbReference type="PROSITE" id="PS50966">
    <property type="entry name" value="ZF_SWIM"/>
    <property type="match status" value="1"/>
</dbReference>
<proteinExistence type="inferred from homology"/>
<dbReference type="InterPro" id="IPR031052">
    <property type="entry name" value="FHY3/FAR1"/>
</dbReference>
<evidence type="ECO:0000256" key="4">
    <source>
        <dbReference type="ARBA" id="ARBA00022833"/>
    </source>
</evidence>
<evidence type="ECO:0000256" key="6">
    <source>
        <dbReference type="RuleBase" id="RU367018"/>
    </source>
</evidence>
<keyword evidence="6" id="KW-0539">Nucleus</keyword>
<dbReference type="EMBL" id="JABTTQ020000009">
    <property type="protein sequence ID" value="KAK6148990.1"/>
    <property type="molecule type" value="Genomic_DNA"/>
</dbReference>
<reference evidence="8 9" key="1">
    <citation type="journal article" date="2021" name="Comput. Struct. Biotechnol. J.">
        <title>De novo genome assembly of the potent medicinal plant Rehmannia glutinosa using nanopore technology.</title>
        <authorList>
            <person name="Ma L."/>
            <person name="Dong C."/>
            <person name="Song C."/>
            <person name="Wang X."/>
            <person name="Zheng X."/>
            <person name="Niu Y."/>
            <person name="Chen S."/>
            <person name="Feng W."/>
        </authorList>
    </citation>
    <scope>NUCLEOTIDE SEQUENCE [LARGE SCALE GENOMIC DNA]</scope>
    <source>
        <strain evidence="8">DH-2019</strain>
    </source>
</reference>